<sequence length="575" mass="64985">MSLPNDFEDAAKAVLYLRVSSKKQMDTAVDIDPDGNSIATQREVSTRKANSLGADVVREFVEPGVSASTIEKRQAFQDMLAFLRENPDVRYVIVYARSRAFRNYIDAAITKRLLDKLNVKLVSAREDFGDGVYADMMEAVTDIFNDVQNKLSGEDIRIKMQHKAVNGGTLGPARIGYLNTRVQVEGRMVNSISLDPERAPLVRKAFKLYATGEYSIDRLTATMADLGLTSRPSARWPQIRPVSDSTLHRMLRDPYYSGFVVYKGAVYPGRHEAIVSHDVFDRVQDILNLRSDTGQRDRALTHYLKGVLFCQRCHEQGRTARLIYTEAKGKNKKRYGYFLCRARQEGLCDLPHLRAELVEEAVIEHYTTLRLTDDFRHEVRARLEDAVADDQTSAREFHASLTRRLKDLDERESRLIDLAADDALPQAKIRAKLREVQKERARTQAGLTNTSEELSVGASVLRDALHLVEDPQRLYRNVADDVRRHLNQTFYERFYIDDLDVAGDQKTPLFAELSEAEAAYRRQTYADQQKGPREAEALVSTSTDSLTLSDLFSVKVSSKPVMVGRAGLEPATNGL</sequence>
<evidence type="ECO:0000256" key="3">
    <source>
        <dbReference type="ARBA" id="ARBA00023172"/>
    </source>
</evidence>
<dbReference type="Gene3D" id="3.40.50.1390">
    <property type="entry name" value="Resolvase, N-terminal catalytic domain"/>
    <property type="match status" value="1"/>
</dbReference>
<dbReference type="GO" id="GO:0015074">
    <property type="term" value="P:DNA integration"/>
    <property type="evidence" value="ECO:0007669"/>
    <property type="project" value="UniProtKB-KW"/>
</dbReference>
<dbReference type="Pfam" id="PF00239">
    <property type="entry name" value="Resolvase"/>
    <property type="match status" value="1"/>
</dbReference>
<proteinExistence type="predicted"/>
<evidence type="ECO:0000259" key="6">
    <source>
        <dbReference type="PROSITE" id="PS51736"/>
    </source>
</evidence>
<dbReference type="InterPro" id="IPR006118">
    <property type="entry name" value="Recombinase_CS"/>
</dbReference>
<evidence type="ECO:0000313" key="8">
    <source>
        <dbReference type="EMBL" id="BBX25007.1"/>
    </source>
</evidence>
<accession>A0A6N4UN12</accession>
<name>A0A6N4UN12_9MYCO</name>
<feature type="active site" description="O-(5'-phospho-DNA)-serine intermediate" evidence="4 5">
    <location>
        <position position="20"/>
    </location>
</feature>
<dbReference type="SUPFAM" id="SSF53041">
    <property type="entry name" value="Resolvase-like"/>
    <property type="match status" value="1"/>
</dbReference>
<dbReference type="GO" id="GO:0003677">
    <property type="term" value="F:DNA binding"/>
    <property type="evidence" value="ECO:0007669"/>
    <property type="project" value="UniProtKB-KW"/>
</dbReference>
<gene>
    <name evidence="8" type="ORF">MALV_01320</name>
</gene>
<dbReference type="Gene3D" id="3.90.1750.20">
    <property type="entry name" value="Putative Large Serine Recombinase, Chain B, Domain 2"/>
    <property type="match status" value="1"/>
</dbReference>
<organism evidence="8 9">
    <name type="scientific">Mycolicibacterium alvei</name>
    <dbReference type="NCBI Taxonomy" id="67081"/>
    <lineage>
        <taxon>Bacteria</taxon>
        <taxon>Bacillati</taxon>
        <taxon>Actinomycetota</taxon>
        <taxon>Actinomycetes</taxon>
        <taxon>Mycobacteriales</taxon>
        <taxon>Mycobacteriaceae</taxon>
        <taxon>Mycolicibacterium</taxon>
    </lineage>
</organism>
<keyword evidence="9" id="KW-1185">Reference proteome</keyword>
<dbReference type="EMBL" id="AP022565">
    <property type="protein sequence ID" value="BBX25007.1"/>
    <property type="molecule type" value="Genomic_DNA"/>
</dbReference>
<feature type="domain" description="Resolvase/invertase-type recombinase catalytic" evidence="6">
    <location>
        <begin position="12"/>
        <end position="167"/>
    </location>
</feature>
<evidence type="ECO:0000256" key="5">
    <source>
        <dbReference type="PROSITE-ProRule" id="PRU10137"/>
    </source>
</evidence>
<evidence type="ECO:0008006" key="10">
    <source>
        <dbReference type="Google" id="ProtNLM"/>
    </source>
</evidence>
<dbReference type="PROSITE" id="PS51737">
    <property type="entry name" value="RECOMBINASE_DNA_BIND"/>
    <property type="match status" value="1"/>
</dbReference>
<dbReference type="PANTHER" id="PTHR30461">
    <property type="entry name" value="DNA-INVERTASE FROM LAMBDOID PROPHAGE"/>
    <property type="match status" value="1"/>
</dbReference>
<keyword evidence="1" id="KW-0229">DNA integration</keyword>
<dbReference type="Proteomes" id="UP000466906">
    <property type="component" value="Chromosome"/>
</dbReference>
<dbReference type="InterPro" id="IPR050639">
    <property type="entry name" value="SSR_resolvase"/>
</dbReference>
<evidence type="ECO:0000259" key="7">
    <source>
        <dbReference type="PROSITE" id="PS51737"/>
    </source>
</evidence>
<keyword evidence="3" id="KW-0233">DNA recombination</keyword>
<dbReference type="InterPro" id="IPR036162">
    <property type="entry name" value="Resolvase-like_N_sf"/>
</dbReference>
<dbReference type="PROSITE" id="PS00397">
    <property type="entry name" value="RECOMBINASES_1"/>
    <property type="match status" value="1"/>
</dbReference>
<dbReference type="SMART" id="SM00857">
    <property type="entry name" value="Resolvase"/>
    <property type="match status" value="1"/>
</dbReference>
<evidence type="ECO:0000256" key="1">
    <source>
        <dbReference type="ARBA" id="ARBA00022908"/>
    </source>
</evidence>
<feature type="domain" description="Recombinase" evidence="7">
    <location>
        <begin position="174"/>
        <end position="293"/>
    </location>
</feature>
<dbReference type="InterPro" id="IPR006119">
    <property type="entry name" value="Resolv_N"/>
</dbReference>
<dbReference type="AlphaFoldDB" id="A0A6N4UN12"/>
<dbReference type="InterPro" id="IPR011109">
    <property type="entry name" value="DNA_bind_recombinase_dom"/>
</dbReference>
<dbReference type="PROSITE" id="PS51736">
    <property type="entry name" value="RECOMBINASES_3"/>
    <property type="match status" value="1"/>
</dbReference>
<dbReference type="InterPro" id="IPR038109">
    <property type="entry name" value="DNA_bind_recomb_sf"/>
</dbReference>
<reference evidence="8 9" key="1">
    <citation type="journal article" date="2019" name="Emerg. Microbes Infect.">
        <title>Comprehensive subspecies identification of 175 nontuberculous mycobacteria species based on 7547 genomic profiles.</title>
        <authorList>
            <person name="Matsumoto Y."/>
            <person name="Kinjo T."/>
            <person name="Motooka D."/>
            <person name="Nabeya D."/>
            <person name="Jung N."/>
            <person name="Uechi K."/>
            <person name="Horii T."/>
            <person name="Iida T."/>
            <person name="Fujita J."/>
            <person name="Nakamura S."/>
        </authorList>
    </citation>
    <scope>NUCLEOTIDE SEQUENCE [LARGE SCALE GENOMIC DNA]</scope>
    <source>
        <strain evidence="8 9">JCM 12272</strain>
    </source>
</reference>
<keyword evidence="2" id="KW-0238">DNA-binding</keyword>
<dbReference type="KEGG" id="malv:MALV_01320"/>
<dbReference type="CDD" id="cd00338">
    <property type="entry name" value="Ser_Recombinase"/>
    <property type="match status" value="1"/>
</dbReference>
<dbReference type="InterPro" id="IPR025827">
    <property type="entry name" value="Zn_ribbon_recom_dom"/>
</dbReference>
<protein>
    <recommendedName>
        <fullName evidence="10">Recombinase family protein</fullName>
    </recommendedName>
</protein>
<dbReference type="GO" id="GO:0000150">
    <property type="term" value="F:DNA strand exchange activity"/>
    <property type="evidence" value="ECO:0007669"/>
    <property type="project" value="InterPro"/>
</dbReference>
<dbReference type="PANTHER" id="PTHR30461:SF23">
    <property type="entry name" value="DNA RECOMBINASE-RELATED"/>
    <property type="match status" value="1"/>
</dbReference>
<evidence type="ECO:0000256" key="2">
    <source>
        <dbReference type="ARBA" id="ARBA00023125"/>
    </source>
</evidence>
<evidence type="ECO:0000313" key="9">
    <source>
        <dbReference type="Proteomes" id="UP000466906"/>
    </source>
</evidence>
<evidence type="ECO:0000256" key="4">
    <source>
        <dbReference type="PIRSR" id="PIRSR606118-50"/>
    </source>
</evidence>
<dbReference type="Pfam" id="PF13408">
    <property type="entry name" value="Zn_ribbon_recom"/>
    <property type="match status" value="1"/>
</dbReference>
<dbReference type="Pfam" id="PF07508">
    <property type="entry name" value="Recombinase"/>
    <property type="match status" value="1"/>
</dbReference>